<comment type="similarity">
    <text evidence="1">Belongs to the RelB/DinJ antitoxin family.</text>
</comment>
<dbReference type="PANTHER" id="PTHR38781">
    <property type="entry name" value="ANTITOXIN DINJ-RELATED"/>
    <property type="match status" value="1"/>
</dbReference>
<dbReference type="EMBL" id="AP028654">
    <property type="protein sequence ID" value="BEP30214.1"/>
    <property type="molecule type" value="Genomic_DNA"/>
</dbReference>
<keyword evidence="4" id="KW-1185">Reference proteome</keyword>
<sequence>MSQTSISIRIDENLKKAMEQTCKELGMNMTTAFTIFAKKMSREHRIPFEVSVDPFYSASNLKSIDESIKQINQGKVVVKTMEELEDMANE</sequence>
<dbReference type="PANTHER" id="PTHR38781:SF1">
    <property type="entry name" value="ANTITOXIN DINJ-RELATED"/>
    <property type="match status" value="1"/>
</dbReference>
<dbReference type="AlphaFoldDB" id="A0AAU9EFD6"/>
<protein>
    <submittedName>
        <fullName evidence="3">Type II toxin-antitoxin system RelB/DinJ family antitoxin</fullName>
    </submittedName>
</protein>
<evidence type="ECO:0000256" key="2">
    <source>
        <dbReference type="ARBA" id="ARBA00022649"/>
    </source>
</evidence>
<dbReference type="NCBIfam" id="TIGR02384">
    <property type="entry name" value="RelB_DinJ"/>
    <property type="match status" value="1"/>
</dbReference>
<name>A0AAU9EFD6_9FIRM</name>
<evidence type="ECO:0000313" key="3">
    <source>
        <dbReference type="EMBL" id="BEP30214.1"/>
    </source>
</evidence>
<dbReference type="GO" id="GO:0006355">
    <property type="term" value="P:regulation of DNA-templated transcription"/>
    <property type="evidence" value="ECO:0007669"/>
    <property type="project" value="InterPro"/>
</dbReference>
<dbReference type="KEGG" id="hprf:HLPR_25450"/>
<reference evidence="3 4" key="1">
    <citation type="submission" date="2023-08" db="EMBL/GenBank/DDBJ databases">
        <title>Helicovermis profunda gen. nov., sp. nov., a novel mesophilic, fermentative bacterium within the Bacillota from a deep-sea hydrothermal vent chimney.</title>
        <authorList>
            <person name="Miyazaki U."/>
            <person name="Mizutani D."/>
            <person name="Hashimoto Y."/>
            <person name="Tame A."/>
            <person name="Sawayama S."/>
            <person name="Miyazaki J."/>
            <person name="Takai K."/>
            <person name="Nakagawa S."/>
        </authorList>
    </citation>
    <scope>NUCLEOTIDE SEQUENCE [LARGE SCALE GENOMIC DNA]</scope>
    <source>
        <strain evidence="3 4">S502</strain>
    </source>
</reference>
<organism evidence="3 4">
    <name type="scientific">Helicovermis profundi</name>
    <dbReference type="NCBI Taxonomy" id="3065157"/>
    <lineage>
        <taxon>Bacteria</taxon>
        <taxon>Bacillati</taxon>
        <taxon>Bacillota</taxon>
        <taxon>Clostridia</taxon>
        <taxon>Helicovermis</taxon>
    </lineage>
</organism>
<proteinExistence type="inferred from homology"/>
<dbReference type="Gene3D" id="1.10.1220.10">
    <property type="entry name" value="Met repressor-like"/>
    <property type="match status" value="1"/>
</dbReference>
<dbReference type="Pfam" id="PF04221">
    <property type="entry name" value="RelB"/>
    <property type="match status" value="1"/>
</dbReference>
<keyword evidence="2" id="KW-1277">Toxin-antitoxin system</keyword>
<gene>
    <name evidence="3" type="ORF">HLPR_25450</name>
</gene>
<dbReference type="Proteomes" id="UP001321786">
    <property type="component" value="Chromosome"/>
</dbReference>
<dbReference type="InterPro" id="IPR013321">
    <property type="entry name" value="Arc_rbn_hlx_hlx"/>
</dbReference>
<evidence type="ECO:0000313" key="4">
    <source>
        <dbReference type="Proteomes" id="UP001321786"/>
    </source>
</evidence>
<dbReference type="GO" id="GO:0006351">
    <property type="term" value="P:DNA-templated transcription"/>
    <property type="evidence" value="ECO:0007669"/>
    <property type="project" value="TreeGrafter"/>
</dbReference>
<dbReference type="RefSeq" id="WP_338535813.1">
    <property type="nucleotide sequence ID" value="NZ_AP028654.1"/>
</dbReference>
<dbReference type="InterPro" id="IPR007337">
    <property type="entry name" value="RelB/DinJ"/>
</dbReference>
<evidence type="ECO:0000256" key="1">
    <source>
        <dbReference type="ARBA" id="ARBA00010562"/>
    </source>
</evidence>
<accession>A0AAU9EFD6</accession>